<organism evidence="2 3">
    <name type="scientific">Hypsibius exemplaris</name>
    <name type="common">Freshwater tardigrade</name>
    <dbReference type="NCBI Taxonomy" id="2072580"/>
    <lineage>
        <taxon>Eukaryota</taxon>
        <taxon>Metazoa</taxon>
        <taxon>Ecdysozoa</taxon>
        <taxon>Tardigrada</taxon>
        <taxon>Eutardigrada</taxon>
        <taxon>Parachela</taxon>
        <taxon>Hypsibioidea</taxon>
        <taxon>Hypsibiidae</taxon>
        <taxon>Hypsibius</taxon>
    </lineage>
</organism>
<evidence type="ECO:0000313" key="2">
    <source>
        <dbReference type="EMBL" id="OQV17423.1"/>
    </source>
</evidence>
<gene>
    <name evidence="2" type="ORF">BV898_08526</name>
</gene>
<reference evidence="3" key="1">
    <citation type="submission" date="2017-01" db="EMBL/GenBank/DDBJ databases">
        <title>Comparative genomics of anhydrobiosis in the tardigrade Hypsibius dujardini.</title>
        <authorList>
            <person name="Yoshida Y."/>
            <person name="Koutsovoulos G."/>
            <person name="Laetsch D."/>
            <person name="Stevens L."/>
            <person name="Kumar S."/>
            <person name="Horikawa D."/>
            <person name="Ishino K."/>
            <person name="Komine S."/>
            <person name="Tomita M."/>
            <person name="Blaxter M."/>
            <person name="Arakawa K."/>
        </authorList>
    </citation>
    <scope>NUCLEOTIDE SEQUENCE [LARGE SCALE GENOMIC DNA]</scope>
    <source>
        <strain evidence="3">Z151</strain>
    </source>
</reference>
<comment type="caution">
    <text evidence="2">The sequence shown here is derived from an EMBL/GenBank/DDBJ whole genome shotgun (WGS) entry which is preliminary data.</text>
</comment>
<keyword evidence="3" id="KW-1185">Reference proteome</keyword>
<dbReference type="EMBL" id="MTYJ01000061">
    <property type="protein sequence ID" value="OQV17423.1"/>
    <property type="molecule type" value="Genomic_DNA"/>
</dbReference>
<feature type="region of interest" description="Disordered" evidence="1">
    <location>
        <begin position="77"/>
        <end position="130"/>
    </location>
</feature>
<proteinExistence type="predicted"/>
<dbReference type="AlphaFoldDB" id="A0A1W0WQJ3"/>
<name>A0A1W0WQJ3_HYPEX</name>
<feature type="compositionally biased region" description="Low complexity" evidence="1">
    <location>
        <begin position="101"/>
        <end position="111"/>
    </location>
</feature>
<sequence>MTDEDFFVSSDGADGIDRHLERLLQVKSVATDSFTGEMWNSVFWNDDNARPAVTTKALNEVYNKNDTKLQEAMKRAMDGSNSGAITSEVGVKTTNIDEKSSSSNRSSLNSNAKTDNMSQSNSHLKSMSKMDDQARLNSLLREGREVSQWDGEKFVTKPMQLTRINLATFCGTTIIATIQMRVARTTSELRTKINVPEKLLKENESLANQRWSKTLSALLSIREDLRLTEKNLTQSDNMQSEDTKRLDAFLRENIAETSKALISITGSIARLESTQQQHFATLAGNLREAQQNLTNRLNHKRTSDSASVLVFLGTQSKYGGFRDFTAKVNWVFNFPSDDSCKRIDECLKLPTDFRGSYSKLGMTPGPGWLPGARCDSSSPTSNSFTTWVYLFCNGPYASVDNDGGIATVFNGTYSYPTLWF</sequence>
<evidence type="ECO:0000256" key="1">
    <source>
        <dbReference type="SAM" id="MobiDB-lite"/>
    </source>
</evidence>
<protein>
    <submittedName>
        <fullName evidence="2">Uncharacterized protein</fullName>
    </submittedName>
</protein>
<accession>A0A1W0WQJ3</accession>
<evidence type="ECO:0000313" key="3">
    <source>
        <dbReference type="Proteomes" id="UP000192578"/>
    </source>
</evidence>
<dbReference type="OrthoDB" id="10677823at2759"/>
<dbReference type="Proteomes" id="UP000192578">
    <property type="component" value="Unassembled WGS sequence"/>
</dbReference>
<feature type="compositionally biased region" description="Polar residues" evidence="1">
    <location>
        <begin position="112"/>
        <end position="125"/>
    </location>
</feature>